<dbReference type="Gene3D" id="3.40.50.150">
    <property type="entry name" value="Vaccinia Virus protein VP39"/>
    <property type="match status" value="1"/>
</dbReference>
<dbReference type="PANTHER" id="PTHR43861">
    <property type="entry name" value="TRANS-ACONITATE 2-METHYLTRANSFERASE-RELATED"/>
    <property type="match status" value="1"/>
</dbReference>
<reference evidence="6 7" key="1">
    <citation type="submission" date="2020-10" db="EMBL/GenBank/DDBJ databases">
        <title>Bacillus sp. HD4P25, an endophyte from a halophyte.</title>
        <authorList>
            <person name="Sun J.-Q."/>
        </authorList>
    </citation>
    <scope>NUCLEOTIDE SEQUENCE [LARGE SCALE GENOMIC DNA]</scope>
    <source>
        <strain evidence="6 7">YIM 93174</strain>
    </source>
</reference>
<dbReference type="SUPFAM" id="SSF53335">
    <property type="entry name" value="S-adenosyl-L-methionine-dependent methyltransferases"/>
    <property type="match status" value="1"/>
</dbReference>
<keyword evidence="7" id="KW-1185">Reference proteome</keyword>
<organism evidence="6 7">
    <name type="scientific">Litchfieldia luteola</name>
    <dbReference type="NCBI Taxonomy" id="682179"/>
    <lineage>
        <taxon>Bacteria</taxon>
        <taxon>Bacillati</taxon>
        <taxon>Bacillota</taxon>
        <taxon>Bacilli</taxon>
        <taxon>Bacillales</taxon>
        <taxon>Bacillaceae</taxon>
        <taxon>Litchfieldia</taxon>
    </lineage>
</organism>
<dbReference type="RefSeq" id="WP_193535533.1">
    <property type="nucleotide sequence ID" value="NZ_JADCLJ010000019.1"/>
</dbReference>
<comment type="caution">
    <text evidence="6">The sequence shown here is derived from an EMBL/GenBank/DDBJ whole genome shotgun (WGS) entry which is preliminary data.</text>
</comment>
<dbReference type="Pfam" id="PF13649">
    <property type="entry name" value="Methyltransf_25"/>
    <property type="match status" value="1"/>
</dbReference>
<feature type="binding site" evidence="4">
    <location>
        <position position="53"/>
    </location>
    <ligand>
        <name>S-adenosyl-L-methionine</name>
        <dbReference type="ChEBI" id="CHEBI:59789"/>
    </ligand>
</feature>
<comment type="function">
    <text evidence="4">Could be a S-adenosyl-L-methionine-dependent methyltransferase.</text>
</comment>
<accession>A0ABR9QI21</accession>
<feature type="binding site" evidence="4">
    <location>
        <position position="97"/>
    </location>
    <ligand>
        <name>S-adenosyl-L-methionine</name>
        <dbReference type="ChEBI" id="CHEBI:59789"/>
    </ligand>
</feature>
<evidence type="ECO:0000256" key="2">
    <source>
        <dbReference type="ARBA" id="ARBA00022679"/>
    </source>
</evidence>
<evidence type="ECO:0000259" key="5">
    <source>
        <dbReference type="Pfam" id="PF13649"/>
    </source>
</evidence>
<sequence length="213" mass="24008">MGREFNELFEIWADSYDMTVTGHDEEYKAVFQNYDDILKLVAEKSVGNVLEFGVGTGNLTKTLLEKGHLVFGIEPSASMREIAIAKLGSEVSIADGDFIQFKMPNAKIDTIVSSYAFHHLTDDEKANALAIYSKFLQKGGKIVFADTIFEDEMAYKKMIEDAKEKGYSNLANDLQSEYYTTKEVLSDILKENGFTVNYIRCNDFVLVMEAIKI</sequence>
<dbReference type="EMBL" id="JADCLJ010000019">
    <property type="protein sequence ID" value="MBE4908071.1"/>
    <property type="molecule type" value="Genomic_DNA"/>
</dbReference>
<dbReference type="Proteomes" id="UP001516662">
    <property type="component" value="Unassembled WGS sequence"/>
</dbReference>
<keyword evidence="3 4" id="KW-0949">S-adenosyl-L-methionine</keyword>
<protein>
    <recommendedName>
        <fullName evidence="4">Uncharacterized methyltransferase IMZ08_08395</fullName>
        <ecNumber evidence="4">2.1.1.-</ecNumber>
    </recommendedName>
</protein>
<evidence type="ECO:0000256" key="4">
    <source>
        <dbReference type="HAMAP-Rule" id="MF_02100"/>
    </source>
</evidence>
<evidence type="ECO:0000313" key="6">
    <source>
        <dbReference type="EMBL" id="MBE4908071.1"/>
    </source>
</evidence>
<dbReference type="InterPro" id="IPR041698">
    <property type="entry name" value="Methyltransf_25"/>
</dbReference>
<dbReference type="EC" id="2.1.1.-" evidence="4"/>
<evidence type="ECO:0000256" key="3">
    <source>
        <dbReference type="ARBA" id="ARBA00022691"/>
    </source>
</evidence>
<dbReference type="PANTHER" id="PTHR43861:SF1">
    <property type="entry name" value="TRANS-ACONITATE 2-METHYLTRANSFERASE"/>
    <property type="match status" value="1"/>
</dbReference>
<evidence type="ECO:0000313" key="7">
    <source>
        <dbReference type="Proteomes" id="UP001516662"/>
    </source>
</evidence>
<dbReference type="InterPro" id="IPR029063">
    <property type="entry name" value="SAM-dependent_MTases_sf"/>
</dbReference>
<evidence type="ECO:0000256" key="1">
    <source>
        <dbReference type="ARBA" id="ARBA00022603"/>
    </source>
</evidence>
<dbReference type="GO" id="GO:0008168">
    <property type="term" value="F:methyltransferase activity"/>
    <property type="evidence" value="ECO:0007669"/>
    <property type="project" value="UniProtKB-KW"/>
</dbReference>
<feature type="domain" description="Methyltransferase" evidence="5">
    <location>
        <begin position="49"/>
        <end position="140"/>
    </location>
</feature>
<dbReference type="InterPro" id="IPR023553">
    <property type="entry name" value="Uncharacterised_MeTfrase_YrrT"/>
</dbReference>
<name>A0ABR9QI21_9BACI</name>
<gene>
    <name evidence="6" type="ORF">IMZ08_08395</name>
</gene>
<keyword evidence="1 4" id="KW-0489">Methyltransferase</keyword>
<comment type="similarity">
    <text evidence="4">Belongs to the methyltransferase superfamily. YrrT family.</text>
</comment>
<keyword evidence="2 4" id="KW-0808">Transferase</keyword>
<feature type="binding site" evidence="4">
    <location>
        <position position="74"/>
    </location>
    <ligand>
        <name>S-adenosyl-L-methionine</name>
        <dbReference type="ChEBI" id="CHEBI:59789"/>
    </ligand>
</feature>
<dbReference type="GO" id="GO:0032259">
    <property type="term" value="P:methylation"/>
    <property type="evidence" value="ECO:0007669"/>
    <property type="project" value="UniProtKB-KW"/>
</dbReference>
<dbReference type="CDD" id="cd02440">
    <property type="entry name" value="AdoMet_MTases"/>
    <property type="match status" value="1"/>
</dbReference>
<proteinExistence type="inferred from homology"/>
<dbReference type="HAMAP" id="MF_02100">
    <property type="entry name" value="Methyltr_YrrT"/>
    <property type="match status" value="1"/>
</dbReference>